<evidence type="ECO:0000256" key="4">
    <source>
        <dbReference type="SAM" id="MobiDB-lite"/>
    </source>
</evidence>
<evidence type="ECO:0000313" key="8">
    <source>
        <dbReference type="Proteomes" id="UP000237662"/>
    </source>
</evidence>
<dbReference type="Pfam" id="PF25106">
    <property type="entry name" value="VWA_4"/>
    <property type="match status" value="1"/>
</dbReference>
<feature type="chain" id="PRO_5015652153" evidence="5">
    <location>
        <begin position="23"/>
        <end position="381"/>
    </location>
</feature>
<dbReference type="RefSeq" id="WP_104418739.1">
    <property type="nucleotide sequence ID" value="NZ_PTJC01000005.1"/>
</dbReference>
<evidence type="ECO:0000256" key="5">
    <source>
        <dbReference type="SAM" id="SignalP"/>
    </source>
</evidence>
<dbReference type="PANTHER" id="PTHR47763">
    <property type="entry name" value="ALPHA-PROTEIN KINASE VWKA"/>
    <property type="match status" value="1"/>
</dbReference>
<dbReference type="EMBL" id="PTJC01000005">
    <property type="protein sequence ID" value="PPK88166.1"/>
    <property type="molecule type" value="Genomic_DNA"/>
</dbReference>
<reference evidence="7 8" key="1">
    <citation type="submission" date="2018-02" db="EMBL/GenBank/DDBJ databases">
        <title>Genomic Encyclopedia of Archaeal and Bacterial Type Strains, Phase II (KMG-II): from individual species to whole genera.</title>
        <authorList>
            <person name="Goeker M."/>
        </authorList>
    </citation>
    <scope>NUCLEOTIDE SEQUENCE [LARGE SCALE GENOMIC DNA]</scope>
    <source>
        <strain evidence="7 8">DSM 29526</strain>
    </source>
</reference>
<dbReference type="InterPro" id="IPR056861">
    <property type="entry name" value="HMCN1-like_VWA"/>
</dbReference>
<dbReference type="Gene3D" id="3.40.50.410">
    <property type="entry name" value="von Willebrand factor, type A domain"/>
    <property type="match status" value="1"/>
</dbReference>
<evidence type="ECO:0000259" key="6">
    <source>
        <dbReference type="PROSITE" id="PS50234"/>
    </source>
</evidence>
<evidence type="ECO:0000313" key="7">
    <source>
        <dbReference type="EMBL" id="PPK88166.1"/>
    </source>
</evidence>
<dbReference type="PROSITE" id="PS50234">
    <property type="entry name" value="VWFA"/>
    <property type="match status" value="1"/>
</dbReference>
<keyword evidence="3 5" id="KW-0732">Signal</keyword>
<organism evidence="7 8">
    <name type="scientific">Neolewinella xylanilytica</name>
    <dbReference type="NCBI Taxonomy" id="1514080"/>
    <lineage>
        <taxon>Bacteria</taxon>
        <taxon>Pseudomonadati</taxon>
        <taxon>Bacteroidota</taxon>
        <taxon>Saprospiria</taxon>
        <taxon>Saprospirales</taxon>
        <taxon>Lewinellaceae</taxon>
        <taxon>Neolewinella</taxon>
    </lineage>
</organism>
<keyword evidence="2" id="KW-0964">Secreted</keyword>
<dbReference type="SUPFAM" id="SSF53300">
    <property type="entry name" value="vWA-like"/>
    <property type="match status" value="1"/>
</dbReference>
<dbReference type="InterPro" id="IPR036465">
    <property type="entry name" value="vWFA_dom_sf"/>
</dbReference>
<dbReference type="AlphaFoldDB" id="A0A2S6I9I9"/>
<dbReference type="InterPro" id="IPR002035">
    <property type="entry name" value="VWF_A"/>
</dbReference>
<evidence type="ECO:0000256" key="2">
    <source>
        <dbReference type="ARBA" id="ARBA00022525"/>
    </source>
</evidence>
<gene>
    <name evidence="7" type="ORF">CLV84_1131</name>
</gene>
<dbReference type="InterPro" id="IPR052969">
    <property type="entry name" value="Thr-specific_kinase-like"/>
</dbReference>
<feature type="region of interest" description="Disordered" evidence="4">
    <location>
        <begin position="33"/>
        <end position="54"/>
    </location>
</feature>
<dbReference type="Proteomes" id="UP000237662">
    <property type="component" value="Unassembled WGS sequence"/>
</dbReference>
<evidence type="ECO:0000256" key="1">
    <source>
        <dbReference type="ARBA" id="ARBA00004613"/>
    </source>
</evidence>
<protein>
    <submittedName>
        <fullName evidence="7">von Willebrand factor type A domain-containing protein</fullName>
    </submittedName>
</protein>
<feature type="domain" description="VWFA" evidence="6">
    <location>
        <begin position="176"/>
        <end position="371"/>
    </location>
</feature>
<comment type="caution">
    <text evidence="7">The sequence shown here is derived from an EMBL/GenBank/DDBJ whole genome shotgun (WGS) entry which is preliminary data.</text>
</comment>
<proteinExistence type="predicted"/>
<accession>A0A2S6I9I9</accession>
<keyword evidence="8" id="KW-1185">Reference proteome</keyword>
<dbReference type="PROSITE" id="PS51257">
    <property type="entry name" value="PROKAR_LIPOPROTEIN"/>
    <property type="match status" value="1"/>
</dbReference>
<comment type="subcellular location">
    <subcellularLocation>
        <location evidence="1">Secreted</location>
    </subcellularLocation>
</comment>
<evidence type="ECO:0000256" key="3">
    <source>
        <dbReference type="ARBA" id="ARBA00022729"/>
    </source>
</evidence>
<dbReference type="CDD" id="cd00198">
    <property type="entry name" value="vWFA"/>
    <property type="match status" value="1"/>
</dbReference>
<feature type="signal peptide" evidence="5">
    <location>
        <begin position="1"/>
        <end position="22"/>
    </location>
</feature>
<sequence>MRLLSWLFVSTTLLLTACTADSYTPAALPTTFETVDGSESTPDRGQHPASDRSGLITAGEWNDLDHWGFWQDLTGHQEYGHSISDWGIHTTERIRIQVTDASGEPARDVEVRAASGGQHFTTRTDHRGRAECFFATASDLELMVDGREVDERVTEEVSGAIVVRLDYETERSGAVDLAFLVDATGSMGDELEFLKDDLHAILQEVGDKHATIQLRTAAVFYRDTDDAYLTRHSPFTEDLATMTAFIAQQSADGGGDFPEAVHTALQVALHELRWSTKARTRVAFLLLDAPPHSDAQTVATYRGLLEEAAAAGIHLVPIVASGIDKPTEFLMRLTAIVTNGTYVFITDDSGIGNDHLEPTVGPFEVEYLKDLLLRLIDQSID</sequence>
<name>A0A2S6I9I9_9BACT</name>
<dbReference type="OrthoDB" id="9805121at2"/>
<feature type="compositionally biased region" description="Basic and acidic residues" evidence="4">
    <location>
        <begin position="41"/>
        <end position="50"/>
    </location>
</feature>